<dbReference type="InterPro" id="IPR042094">
    <property type="entry name" value="T2SS_GspF_sf"/>
</dbReference>
<evidence type="ECO:0000256" key="8">
    <source>
        <dbReference type="SAM" id="Phobius"/>
    </source>
</evidence>
<dbReference type="GO" id="GO:0005886">
    <property type="term" value="C:plasma membrane"/>
    <property type="evidence" value="ECO:0007669"/>
    <property type="project" value="UniProtKB-SubCell"/>
</dbReference>
<keyword evidence="6 8" id="KW-1133">Transmembrane helix</keyword>
<evidence type="ECO:0000256" key="6">
    <source>
        <dbReference type="ARBA" id="ARBA00022989"/>
    </source>
</evidence>
<feature type="domain" description="Type II secretion system protein GspF" evidence="9">
    <location>
        <begin position="272"/>
        <end position="394"/>
    </location>
</feature>
<keyword evidence="4" id="KW-0997">Cell inner membrane</keyword>
<evidence type="ECO:0000259" key="9">
    <source>
        <dbReference type="Pfam" id="PF00482"/>
    </source>
</evidence>
<evidence type="ECO:0000256" key="7">
    <source>
        <dbReference type="ARBA" id="ARBA00023136"/>
    </source>
</evidence>
<comment type="similarity">
    <text evidence="2">Belongs to the GSP F family.</text>
</comment>
<organism evidence="10 12">
    <name type="scientific">Clostridium symbiosum</name>
    <name type="common">Bacteroides symbiosus</name>
    <dbReference type="NCBI Taxonomy" id="1512"/>
    <lineage>
        <taxon>Bacteria</taxon>
        <taxon>Bacillati</taxon>
        <taxon>Bacillota</taxon>
        <taxon>Clostridia</taxon>
        <taxon>Lachnospirales</taxon>
        <taxon>Lachnospiraceae</taxon>
        <taxon>Otoolea</taxon>
    </lineage>
</organism>
<comment type="caution">
    <text evidence="10">The sequence shown here is derived from an EMBL/GenBank/DDBJ whole genome shotgun (WGS) entry which is preliminary data.</text>
</comment>
<keyword evidence="7 8" id="KW-0472">Membrane</keyword>
<proteinExistence type="inferred from homology"/>
<dbReference type="PANTHER" id="PTHR30012">
    <property type="entry name" value="GENERAL SECRETION PATHWAY PROTEIN"/>
    <property type="match status" value="1"/>
</dbReference>
<dbReference type="FunFam" id="1.20.81.30:FF:000001">
    <property type="entry name" value="Type II secretion system protein F"/>
    <property type="match status" value="2"/>
</dbReference>
<feature type="transmembrane region" description="Helical" evidence="8">
    <location>
        <begin position="222"/>
        <end position="241"/>
    </location>
</feature>
<evidence type="ECO:0000256" key="3">
    <source>
        <dbReference type="ARBA" id="ARBA00022475"/>
    </source>
</evidence>
<dbReference type="AlphaFoldDB" id="A0AAW6ARB1"/>
<evidence type="ECO:0000256" key="2">
    <source>
        <dbReference type="ARBA" id="ARBA00005745"/>
    </source>
</evidence>
<evidence type="ECO:0000313" key="12">
    <source>
        <dbReference type="Proteomes" id="UP001203136"/>
    </source>
</evidence>
<dbReference type="Proteomes" id="UP001300871">
    <property type="component" value="Unassembled WGS sequence"/>
</dbReference>
<protein>
    <submittedName>
        <fullName evidence="10">Type II secretion system F family protein</fullName>
    </submittedName>
</protein>
<keyword evidence="5 8" id="KW-0812">Transmembrane</keyword>
<feature type="transmembrane region" description="Helical" evidence="8">
    <location>
        <begin position="170"/>
        <end position="191"/>
    </location>
</feature>
<reference evidence="10" key="1">
    <citation type="journal article" date="2022" name="Cell Host Microbe">
        <title>Colonization of the live biotherapeutic product VE303 and modulation of the microbiota and metabolites in healthy volunteers.</title>
        <authorList>
            <person name="Dsouza M."/>
            <person name="Menon R."/>
            <person name="Crossette E."/>
            <person name="Bhattarai S.K."/>
            <person name="Schneider J."/>
            <person name="Kim Y.G."/>
            <person name="Reddy S."/>
            <person name="Caballero S."/>
            <person name="Felix C."/>
            <person name="Cornacchione L."/>
            <person name="Hendrickson J."/>
            <person name="Watson A.R."/>
            <person name="Minot S.S."/>
            <person name="Greenfield N."/>
            <person name="Schopf L."/>
            <person name="Szabady R."/>
            <person name="Patarroyo J."/>
            <person name="Smith W."/>
            <person name="Harrison P."/>
            <person name="Kuijper E.J."/>
            <person name="Kelly C.P."/>
            <person name="Olle B."/>
            <person name="Bobilev D."/>
            <person name="Silber J.L."/>
            <person name="Bucci V."/>
            <person name="Roberts B."/>
            <person name="Faith J."/>
            <person name="Norman J.M."/>
        </authorList>
    </citation>
    <scope>NUCLEOTIDE SEQUENCE</scope>
    <source>
        <strain evidence="10">VE303-04</strain>
    </source>
</reference>
<evidence type="ECO:0000313" key="10">
    <source>
        <dbReference type="EMBL" id="MCK0087813.1"/>
    </source>
</evidence>
<dbReference type="EMBL" id="JAQLGM010000007">
    <property type="protein sequence ID" value="MDB1999444.1"/>
    <property type="molecule type" value="Genomic_DNA"/>
</dbReference>
<dbReference type="Gene3D" id="1.20.81.30">
    <property type="entry name" value="Type II secretion system (T2SS), domain F"/>
    <property type="match status" value="2"/>
</dbReference>
<dbReference type="InterPro" id="IPR003004">
    <property type="entry name" value="GspF/PilC"/>
</dbReference>
<feature type="transmembrane region" description="Helical" evidence="8">
    <location>
        <begin position="375"/>
        <end position="399"/>
    </location>
</feature>
<dbReference type="PRINTS" id="PR00812">
    <property type="entry name" value="BCTERIALGSPF"/>
</dbReference>
<dbReference type="EMBL" id="JAINVB010000001">
    <property type="protein sequence ID" value="MCK0087813.1"/>
    <property type="molecule type" value="Genomic_DNA"/>
</dbReference>
<keyword evidence="3" id="KW-1003">Cell membrane</keyword>
<dbReference type="InterPro" id="IPR018076">
    <property type="entry name" value="T2SS_GspF_dom"/>
</dbReference>
<accession>A0AAW6ARB1</accession>
<reference evidence="11" key="2">
    <citation type="submission" date="2023-01" db="EMBL/GenBank/DDBJ databases">
        <title>Human gut microbiome strain richness.</title>
        <authorList>
            <person name="Chen-Liaw A."/>
        </authorList>
    </citation>
    <scope>NUCLEOTIDE SEQUENCE</scope>
    <source>
        <strain evidence="11">B1_m1001713B170214d0_201011</strain>
    </source>
</reference>
<sequence>MANYRYHVITPAGKEKKGIITASDRPHAMAVLKNDGNTVISIDAPSIWDKEFELPFLNPGVRPRDMSVFCRQFVTLTESGISIVRAMEMLEDQTVNKLLKEAIRETRASVEKGDTLAGSMRHHEKVFPPMFVNLVQAGEEAGKLSLSFERMAAHYEKTAKLQNIIKKAMIYPIILSIVAVIVIIVMLVYIVPMYSDMFVDMDAELPAITRAVVGLSNFMTRYWYIILIGIFAIVMGLRAYGSTESGDYVYSNLVLRIPLVGKLKKKTACAQFSRNLSTLLSAGVPIIEALEITANTMDNTVYRLAISDAREQVARGIQLSVPLQESGVFPSMVYHMVGIGEETGGLDTMLDKVAEYYEEEVTAATEQAAAALEPLVIIFMAVIVIAIIAAVFTPMLTLYSSVDNL</sequence>
<evidence type="ECO:0000256" key="1">
    <source>
        <dbReference type="ARBA" id="ARBA00004429"/>
    </source>
</evidence>
<dbReference type="PANTHER" id="PTHR30012:SF0">
    <property type="entry name" value="TYPE II SECRETION SYSTEM PROTEIN F-RELATED"/>
    <property type="match status" value="1"/>
</dbReference>
<dbReference type="Pfam" id="PF00482">
    <property type="entry name" value="T2SSF"/>
    <property type="match status" value="2"/>
</dbReference>
<evidence type="ECO:0000313" key="11">
    <source>
        <dbReference type="EMBL" id="MDB1999444.1"/>
    </source>
</evidence>
<feature type="domain" description="Type II secretion system protein GspF" evidence="9">
    <location>
        <begin position="69"/>
        <end position="192"/>
    </location>
</feature>
<comment type="subcellular location">
    <subcellularLocation>
        <location evidence="1">Cell inner membrane</location>
        <topology evidence="1">Multi-pass membrane protein</topology>
    </subcellularLocation>
</comment>
<evidence type="ECO:0000256" key="5">
    <source>
        <dbReference type="ARBA" id="ARBA00022692"/>
    </source>
</evidence>
<gene>
    <name evidence="10" type="ORF">K5I21_18465</name>
    <name evidence="11" type="ORF">PM006_04475</name>
</gene>
<evidence type="ECO:0000256" key="4">
    <source>
        <dbReference type="ARBA" id="ARBA00022519"/>
    </source>
</evidence>
<dbReference type="Proteomes" id="UP001203136">
    <property type="component" value="Unassembled WGS sequence"/>
</dbReference>
<name>A0AAW6ARB1_CLOSY</name>
<dbReference type="RefSeq" id="WP_024739795.1">
    <property type="nucleotide sequence ID" value="NZ_CACRUA010000032.1"/>
</dbReference>